<dbReference type="AlphaFoldDB" id="A0A645ITA0"/>
<proteinExistence type="predicted"/>
<feature type="region of interest" description="Disordered" evidence="1">
    <location>
        <begin position="1"/>
        <end position="113"/>
    </location>
</feature>
<evidence type="ECO:0000256" key="1">
    <source>
        <dbReference type="SAM" id="MobiDB-lite"/>
    </source>
</evidence>
<organism evidence="2">
    <name type="scientific">bioreactor metagenome</name>
    <dbReference type="NCBI Taxonomy" id="1076179"/>
    <lineage>
        <taxon>unclassified sequences</taxon>
        <taxon>metagenomes</taxon>
        <taxon>ecological metagenomes</taxon>
    </lineage>
</organism>
<comment type="caution">
    <text evidence="2">The sequence shown here is derived from an EMBL/GenBank/DDBJ whole genome shotgun (WGS) entry which is preliminary data.</text>
</comment>
<name>A0A645ITA0_9ZZZZ</name>
<reference evidence="2" key="1">
    <citation type="submission" date="2019-08" db="EMBL/GenBank/DDBJ databases">
        <authorList>
            <person name="Kucharzyk K."/>
            <person name="Murdoch R.W."/>
            <person name="Higgins S."/>
            <person name="Loffler F."/>
        </authorList>
    </citation>
    <scope>NUCLEOTIDE SEQUENCE</scope>
</reference>
<accession>A0A645ITA0</accession>
<evidence type="ECO:0000313" key="2">
    <source>
        <dbReference type="EMBL" id="MPN54120.1"/>
    </source>
</evidence>
<sequence>MRHRDDSPGWRGWSPPPREYGRPPRSGHAASPTSLCLPPMDGSSPTADCLCSSAVRSRTPPPPIADRRSPGCRRAGTTQSLSPAPRSSVPHFSNIRRRCGRADSRNGRRRTAPTAPVRFSCRATPPIPGLYRLLSSVIPHSNCPRASFTHL</sequence>
<dbReference type="EMBL" id="VSSQ01122037">
    <property type="protein sequence ID" value="MPN54120.1"/>
    <property type="molecule type" value="Genomic_DNA"/>
</dbReference>
<gene>
    <name evidence="2" type="ORF">SDC9_201789</name>
</gene>
<protein>
    <submittedName>
        <fullName evidence="2">Uncharacterized protein</fullName>
    </submittedName>
</protein>